<dbReference type="GO" id="GO:0031468">
    <property type="term" value="P:nuclear membrane reassembly"/>
    <property type="evidence" value="ECO:0007669"/>
    <property type="project" value="TreeGrafter"/>
</dbReference>
<organism evidence="3 4">
    <name type="scientific">Hibiscus syriacus</name>
    <name type="common">Rose of Sharon</name>
    <dbReference type="NCBI Taxonomy" id="106335"/>
    <lineage>
        <taxon>Eukaryota</taxon>
        <taxon>Viridiplantae</taxon>
        <taxon>Streptophyta</taxon>
        <taxon>Embryophyta</taxon>
        <taxon>Tracheophyta</taxon>
        <taxon>Spermatophyta</taxon>
        <taxon>Magnoliopsida</taxon>
        <taxon>eudicotyledons</taxon>
        <taxon>Gunneridae</taxon>
        <taxon>Pentapetalae</taxon>
        <taxon>rosids</taxon>
        <taxon>malvids</taxon>
        <taxon>Malvales</taxon>
        <taxon>Malvaceae</taxon>
        <taxon>Malvoideae</taxon>
        <taxon>Hibiscus</taxon>
    </lineage>
</organism>
<dbReference type="Gene3D" id="3.10.20.90">
    <property type="entry name" value="Phosphatidylinositol 3-kinase Catalytic Subunit, Chain A, domain 1"/>
    <property type="match status" value="1"/>
</dbReference>
<dbReference type="PROSITE" id="PS50033">
    <property type="entry name" value="UBX"/>
    <property type="match status" value="1"/>
</dbReference>
<dbReference type="AlphaFoldDB" id="A0A6A3B1T5"/>
<protein>
    <recommendedName>
        <fullName evidence="2">UBX domain-containing protein</fullName>
    </recommendedName>
</protein>
<dbReference type="InterPro" id="IPR036241">
    <property type="entry name" value="NSFL1C_SEP_dom_sf"/>
</dbReference>
<dbReference type="GO" id="GO:0061025">
    <property type="term" value="P:membrane fusion"/>
    <property type="evidence" value="ECO:0007669"/>
    <property type="project" value="TreeGrafter"/>
</dbReference>
<dbReference type="Proteomes" id="UP000436088">
    <property type="component" value="Unassembled WGS sequence"/>
</dbReference>
<name>A0A6A3B1T5_HIBSY</name>
<dbReference type="GO" id="GO:0005829">
    <property type="term" value="C:cytosol"/>
    <property type="evidence" value="ECO:0007669"/>
    <property type="project" value="TreeGrafter"/>
</dbReference>
<evidence type="ECO:0000313" key="4">
    <source>
        <dbReference type="Proteomes" id="UP000436088"/>
    </source>
</evidence>
<dbReference type="GO" id="GO:0000045">
    <property type="term" value="P:autophagosome assembly"/>
    <property type="evidence" value="ECO:0007669"/>
    <property type="project" value="TreeGrafter"/>
</dbReference>
<dbReference type="PANTHER" id="PTHR23333">
    <property type="entry name" value="UBX DOMAIN CONTAINING PROTEIN"/>
    <property type="match status" value="1"/>
</dbReference>
<dbReference type="SUPFAM" id="SSF102848">
    <property type="entry name" value="NSFL1 (p97 ATPase) cofactor p47, SEP domain"/>
    <property type="match status" value="1"/>
</dbReference>
<dbReference type="GO" id="GO:0043130">
    <property type="term" value="F:ubiquitin binding"/>
    <property type="evidence" value="ECO:0007669"/>
    <property type="project" value="TreeGrafter"/>
</dbReference>
<proteinExistence type="predicted"/>
<comment type="caution">
    <text evidence="3">The sequence shown here is derived from an EMBL/GenBank/DDBJ whole genome shotgun (WGS) entry which is preliminary data.</text>
</comment>
<dbReference type="GO" id="GO:0005634">
    <property type="term" value="C:nucleus"/>
    <property type="evidence" value="ECO:0007669"/>
    <property type="project" value="TreeGrafter"/>
</dbReference>
<dbReference type="EMBL" id="VEPZ02000933">
    <property type="protein sequence ID" value="KAE8710153.1"/>
    <property type="molecule type" value="Genomic_DNA"/>
</dbReference>
<gene>
    <name evidence="3" type="ORF">F3Y22_tig00110327pilonHSYRG00092</name>
</gene>
<evidence type="ECO:0000259" key="2">
    <source>
        <dbReference type="PROSITE" id="PS50033"/>
    </source>
</evidence>
<dbReference type="GO" id="GO:0043161">
    <property type="term" value="P:proteasome-mediated ubiquitin-dependent protein catabolic process"/>
    <property type="evidence" value="ECO:0007669"/>
    <property type="project" value="TreeGrafter"/>
</dbReference>
<evidence type="ECO:0000313" key="3">
    <source>
        <dbReference type="EMBL" id="KAE8710153.1"/>
    </source>
</evidence>
<dbReference type="Pfam" id="PF00789">
    <property type="entry name" value="UBX"/>
    <property type="match status" value="1"/>
</dbReference>
<evidence type="ECO:0000256" key="1">
    <source>
        <dbReference type="ARBA" id="ARBA00022786"/>
    </source>
</evidence>
<sequence length="213" mass="23570">MDSDLISDMDSDLILDLDSDLLLDLISDMILDLIYVLIFDISVYGRTYLTWGGPTGLDGGCMVLGNLHNLDLLDGVGSRLWDHTKSVMQSQCPKEFQPADPRTKVELHLLRRGGNYFEPNKPQSAFHGIGRTLGSNNSSSTPSKLTVAASSITTAPPPSMGLVMDSTLPTTSIQIRFLEGTLMVSRFNFHHTIRDVRGFVDAQRPWFRPQSLS</sequence>
<dbReference type="GO" id="GO:0007030">
    <property type="term" value="P:Golgi organization"/>
    <property type="evidence" value="ECO:0007669"/>
    <property type="project" value="TreeGrafter"/>
</dbReference>
<dbReference type="InterPro" id="IPR001012">
    <property type="entry name" value="UBX_dom"/>
</dbReference>
<dbReference type="SUPFAM" id="SSF54236">
    <property type="entry name" value="Ubiquitin-like"/>
    <property type="match status" value="1"/>
</dbReference>
<dbReference type="SMART" id="SM00553">
    <property type="entry name" value="SEP"/>
    <property type="match status" value="1"/>
</dbReference>
<dbReference type="PANTHER" id="PTHR23333:SF45">
    <property type="entry name" value="PLANT UBX DOMAIN-CONTAINING PROTEIN 4-LIKE"/>
    <property type="match status" value="1"/>
</dbReference>
<feature type="domain" description="UBX" evidence="2">
    <location>
        <begin position="166"/>
        <end position="213"/>
    </location>
</feature>
<dbReference type="InterPro" id="IPR029071">
    <property type="entry name" value="Ubiquitin-like_domsf"/>
</dbReference>
<dbReference type="InterPro" id="IPR012989">
    <property type="entry name" value="SEP_domain"/>
</dbReference>
<keyword evidence="1" id="KW-0833">Ubl conjugation pathway</keyword>
<accession>A0A6A3B1T5</accession>
<reference evidence="3" key="1">
    <citation type="submission" date="2019-09" db="EMBL/GenBank/DDBJ databases">
        <title>Draft genome information of white flower Hibiscus syriacus.</title>
        <authorList>
            <person name="Kim Y.-M."/>
        </authorList>
    </citation>
    <scope>NUCLEOTIDE SEQUENCE [LARGE SCALE GENOMIC DNA]</scope>
    <source>
        <strain evidence="3">YM2019G1</strain>
    </source>
</reference>
<keyword evidence="4" id="KW-1185">Reference proteome</keyword>